<dbReference type="OrthoDB" id="9781578at2"/>
<evidence type="ECO:0000313" key="2">
    <source>
        <dbReference type="Proteomes" id="UP000031623"/>
    </source>
</evidence>
<proteinExistence type="predicted"/>
<dbReference type="EMBL" id="AP014633">
    <property type="protein sequence ID" value="BAP58091.1"/>
    <property type="molecule type" value="Genomic_DNA"/>
</dbReference>
<organism evidence="1 2">
    <name type="scientific">Thioploca ingrica</name>
    <dbReference type="NCBI Taxonomy" id="40754"/>
    <lineage>
        <taxon>Bacteria</taxon>
        <taxon>Pseudomonadati</taxon>
        <taxon>Pseudomonadota</taxon>
        <taxon>Gammaproteobacteria</taxon>
        <taxon>Thiotrichales</taxon>
        <taxon>Thiotrichaceae</taxon>
        <taxon>Thioploca</taxon>
    </lineage>
</organism>
<keyword evidence="2" id="KW-1185">Reference proteome</keyword>
<dbReference type="HOGENOM" id="CLU_117664_0_0_6"/>
<accession>A0A090BW70</accession>
<dbReference type="AlphaFoldDB" id="A0A090BW70"/>
<dbReference type="KEGG" id="tig:THII_3794"/>
<name>A0A090BW70_9GAMM</name>
<evidence type="ECO:0000313" key="1">
    <source>
        <dbReference type="EMBL" id="BAP58091.1"/>
    </source>
</evidence>
<protein>
    <submittedName>
        <fullName evidence="1">Uncharacterized protein</fullName>
    </submittedName>
</protein>
<gene>
    <name evidence="1" type="ORF">THII_3794</name>
</gene>
<dbReference type="Proteomes" id="UP000031623">
    <property type="component" value="Chromosome"/>
</dbReference>
<sequence>MRIKTRWNKRAQEQSLENIAGALNMVSWKIATQSVLELENQGYQTNSNAHRLQIIGEFLAFLLQVADRLAYQQLTEEERQRLITALADSMIHTFVDNQRDVLGQGDEYRQQFIQLLNQRAEDYAELSFHHNEAGFDFLRYFGEQVATIMEDKHFVSQQIMDVTGPQAITTVKQAMAGLFS</sequence>
<reference evidence="1" key="1">
    <citation type="journal article" date="2014" name="ISME J.">
        <title>Ecophysiology of Thioploca ingrica as revealed by the complete genome sequence supplemented with proteomic evidence.</title>
        <authorList>
            <person name="Kojima H."/>
            <person name="Ogura Y."/>
            <person name="Yamamoto N."/>
            <person name="Togashi T."/>
            <person name="Mori H."/>
            <person name="Watanabe T."/>
            <person name="Nemoto F."/>
            <person name="Kurokawa K."/>
            <person name="Hayashi T."/>
            <person name="Fukui M."/>
        </authorList>
    </citation>
    <scope>NUCLEOTIDE SEQUENCE [LARGE SCALE GENOMIC DNA]</scope>
</reference>